<feature type="domain" description="At4g15545-like C-terminal" evidence="2">
    <location>
        <begin position="251"/>
        <end position="289"/>
    </location>
</feature>
<dbReference type="AlphaFoldDB" id="A0AA38LC59"/>
<feature type="compositionally biased region" description="Basic and acidic residues" evidence="1">
    <location>
        <begin position="157"/>
        <end position="167"/>
    </location>
</feature>
<dbReference type="EMBL" id="JAHRHJ020000005">
    <property type="protein sequence ID" value="KAH9315262.1"/>
    <property type="molecule type" value="Genomic_DNA"/>
</dbReference>
<evidence type="ECO:0000259" key="2">
    <source>
        <dbReference type="Pfam" id="PF25972"/>
    </source>
</evidence>
<dbReference type="InterPro" id="IPR058936">
    <property type="entry name" value="At4g15545-like"/>
</dbReference>
<reference evidence="3 4" key="1">
    <citation type="journal article" date="2021" name="Nat. Plants">
        <title>The Taxus genome provides insights into paclitaxel biosynthesis.</title>
        <authorList>
            <person name="Xiong X."/>
            <person name="Gou J."/>
            <person name="Liao Q."/>
            <person name="Li Y."/>
            <person name="Zhou Q."/>
            <person name="Bi G."/>
            <person name="Li C."/>
            <person name="Du R."/>
            <person name="Wang X."/>
            <person name="Sun T."/>
            <person name="Guo L."/>
            <person name="Liang H."/>
            <person name="Lu P."/>
            <person name="Wu Y."/>
            <person name="Zhang Z."/>
            <person name="Ro D.K."/>
            <person name="Shang Y."/>
            <person name="Huang S."/>
            <person name="Yan J."/>
        </authorList>
    </citation>
    <scope>NUCLEOTIDE SEQUENCE [LARGE SCALE GENOMIC DNA]</scope>
    <source>
        <strain evidence="3">Ta-2019</strain>
    </source>
</reference>
<comment type="caution">
    <text evidence="3">The sequence shown here is derived from an EMBL/GenBank/DDBJ whole genome shotgun (WGS) entry which is preliminary data.</text>
</comment>
<sequence length="289" mass="32182">MGNGSDFELPDEILTVLPTDPYDQLDLARKITSIAISSRVSKLEAENSRLRLKLSEKDHIIRDLEGKISHLDYALHESSDRLSKSIDEQLEAFKKTLMQSLQEDDEAPQSEATENTTAPRPAKSSFSSSLREDAVNGALSNQRGSETMETSSSIPEEENHAEYDASRHSGQRFSFTPYLTPRRTPTGTPNTKSAVGSPKISPVRSPRRHSTSGSPTKRQSEGRISSSLPPIYHATAPNSPPHKRSITARTPRVDGKEFFRQARNRLSLEQFSAFLANIKELNAHQQSRE</sequence>
<feature type="compositionally biased region" description="Polar residues" evidence="1">
    <location>
        <begin position="211"/>
        <end position="228"/>
    </location>
</feature>
<organism evidence="3 4">
    <name type="scientific">Taxus chinensis</name>
    <name type="common">Chinese yew</name>
    <name type="synonym">Taxus wallichiana var. chinensis</name>
    <dbReference type="NCBI Taxonomy" id="29808"/>
    <lineage>
        <taxon>Eukaryota</taxon>
        <taxon>Viridiplantae</taxon>
        <taxon>Streptophyta</taxon>
        <taxon>Embryophyta</taxon>
        <taxon>Tracheophyta</taxon>
        <taxon>Spermatophyta</taxon>
        <taxon>Pinopsida</taxon>
        <taxon>Pinidae</taxon>
        <taxon>Conifers II</taxon>
        <taxon>Cupressales</taxon>
        <taxon>Taxaceae</taxon>
        <taxon>Taxus</taxon>
    </lineage>
</organism>
<dbReference type="InterPro" id="IPR058935">
    <property type="entry name" value="At4g15545-like_C"/>
</dbReference>
<dbReference type="Proteomes" id="UP000824469">
    <property type="component" value="Unassembled WGS sequence"/>
</dbReference>
<name>A0AA38LC59_TAXCH</name>
<keyword evidence="4" id="KW-1185">Reference proteome</keyword>
<protein>
    <recommendedName>
        <fullName evidence="2">At4g15545-like C-terminal domain-containing protein</fullName>
    </recommendedName>
</protein>
<feature type="non-terminal residue" evidence="3">
    <location>
        <position position="1"/>
    </location>
</feature>
<evidence type="ECO:0000256" key="1">
    <source>
        <dbReference type="SAM" id="MobiDB-lite"/>
    </source>
</evidence>
<dbReference type="PANTHER" id="PTHR47383">
    <property type="entry name" value="OS03G0659800 PROTEIN"/>
    <property type="match status" value="1"/>
</dbReference>
<accession>A0AA38LC59</accession>
<feature type="compositionally biased region" description="Low complexity" evidence="1">
    <location>
        <begin position="176"/>
        <end position="191"/>
    </location>
</feature>
<dbReference type="Pfam" id="PF25972">
    <property type="entry name" value="At4g15545_C"/>
    <property type="match status" value="1"/>
</dbReference>
<feature type="region of interest" description="Disordered" evidence="1">
    <location>
        <begin position="101"/>
        <end position="255"/>
    </location>
</feature>
<dbReference type="OMA" id="MLNRNHS"/>
<proteinExistence type="predicted"/>
<gene>
    <name evidence="3" type="ORF">KI387_023889</name>
</gene>
<evidence type="ECO:0000313" key="4">
    <source>
        <dbReference type="Proteomes" id="UP000824469"/>
    </source>
</evidence>
<feature type="compositionally biased region" description="Polar residues" evidence="1">
    <location>
        <begin position="110"/>
        <end position="129"/>
    </location>
</feature>
<evidence type="ECO:0000313" key="3">
    <source>
        <dbReference type="EMBL" id="KAH9315262.1"/>
    </source>
</evidence>
<dbReference type="PANTHER" id="PTHR47383:SF8">
    <property type="entry name" value="OS01G0768300 PROTEIN"/>
    <property type="match status" value="1"/>
</dbReference>
<feature type="compositionally biased region" description="Polar residues" evidence="1">
    <location>
        <begin position="138"/>
        <end position="154"/>
    </location>
</feature>